<evidence type="ECO:0000256" key="3">
    <source>
        <dbReference type="ARBA" id="ARBA00022833"/>
    </source>
</evidence>
<proteinExistence type="predicted"/>
<feature type="coiled-coil region" evidence="4">
    <location>
        <begin position="89"/>
        <end position="137"/>
    </location>
</feature>
<protein>
    <recommendedName>
        <fullName evidence="7">PHD-type domain-containing protein</fullName>
    </recommendedName>
</protein>
<dbReference type="InterPro" id="IPR011011">
    <property type="entry name" value="Znf_FYVE_PHD"/>
</dbReference>
<dbReference type="AlphaFoldDB" id="A0ABD2PBH9"/>
<dbReference type="SUPFAM" id="SSF57903">
    <property type="entry name" value="FYVE/PHD zinc finger"/>
    <property type="match status" value="1"/>
</dbReference>
<evidence type="ECO:0008006" key="7">
    <source>
        <dbReference type="Google" id="ProtNLM"/>
    </source>
</evidence>
<evidence type="ECO:0000313" key="6">
    <source>
        <dbReference type="Proteomes" id="UP001516400"/>
    </source>
</evidence>
<sequence>MSDKCPGCKMLLEKKGFKIRCFGPCSCWFHQKCAEISESDRKLIESKKLKWACNGCGEPSDHEEDPEDEDNSPMLRDVMDKLISIENSNRALLKQLKLQEAKCTRLEEDLIDIRKEHESLKKEIASLSRDKGKADQELLRNNIIINGLPKGVDAGALEEAVVKIGNILQVSSNSQG</sequence>
<keyword evidence="1" id="KW-0479">Metal-binding</keyword>
<reference evidence="5 6" key="1">
    <citation type="journal article" date="2021" name="BMC Biol.">
        <title>Horizontally acquired antibacterial genes associated with adaptive radiation of ladybird beetles.</title>
        <authorList>
            <person name="Li H.S."/>
            <person name="Tang X.F."/>
            <person name="Huang Y.H."/>
            <person name="Xu Z.Y."/>
            <person name="Chen M.L."/>
            <person name="Du X.Y."/>
            <person name="Qiu B.Y."/>
            <person name="Chen P.T."/>
            <person name="Zhang W."/>
            <person name="Slipinski A."/>
            <person name="Escalona H.E."/>
            <person name="Waterhouse R.M."/>
            <person name="Zwick A."/>
            <person name="Pang H."/>
        </authorList>
    </citation>
    <scope>NUCLEOTIDE SEQUENCE [LARGE SCALE GENOMIC DNA]</scope>
    <source>
        <strain evidence="5">SYSU2018</strain>
    </source>
</reference>
<gene>
    <name evidence="5" type="ORF">HHI36_002563</name>
</gene>
<keyword evidence="6" id="KW-1185">Reference proteome</keyword>
<evidence type="ECO:0000313" key="5">
    <source>
        <dbReference type="EMBL" id="KAL3288113.1"/>
    </source>
</evidence>
<keyword evidence="2" id="KW-0863">Zinc-finger</keyword>
<dbReference type="GO" id="GO:0008270">
    <property type="term" value="F:zinc ion binding"/>
    <property type="evidence" value="ECO:0007669"/>
    <property type="project" value="UniProtKB-KW"/>
</dbReference>
<dbReference type="Gene3D" id="3.30.40.10">
    <property type="entry name" value="Zinc/RING finger domain, C3HC4 (zinc finger)"/>
    <property type="match status" value="1"/>
</dbReference>
<dbReference type="EMBL" id="JABFTP020000185">
    <property type="protein sequence ID" value="KAL3288113.1"/>
    <property type="molecule type" value="Genomic_DNA"/>
</dbReference>
<keyword evidence="3" id="KW-0862">Zinc</keyword>
<evidence type="ECO:0000256" key="4">
    <source>
        <dbReference type="SAM" id="Coils"/>
    </source>
</evidence>
<evidence type="ECO:0000256" key="2">
    <source>
        <dbReference type="ARBA" id="ARBA00022771"/>
    </source>
</evidence>
<dbReference type="InterPro" id="IPR019786">
    <property type="entry name" value="Zinc_finger_PHD-type_CS"/>
</dbReference>
<comment type="caution">
    <text evidence="5">The sequence shown here is derived from an EMBL/GenBank/DDBJ whole genome shotgun (WGS) entry which is preliminary data.</text>
</comment>
<evidence type="ECO:0000256" key="1">
    <source>
        <dbReference type="ARBA" id="ARBA00022723"/>
    </source>
</evidence>
<name>A0ABD2PBH9_9CUCU</name>
<keyword evidence="4" id="KW-0175">Coiled coil</keyword>
<dbReference type="InterPro" id="IPR013083">
    <property type="entry name" value="Znf_RING/FYVE/PHD"/>
</dbReference>
<dbReference type="PROSITE" id="PS01359">
    <property type="entry name" value="ZF_PHD_1"/>
    <property type="match status" value="1"/>
</dbReference>
<accession>A0ABD2PBH9</accession>
<organism evidence="5 6">
    <name type="scientific">Cryptolaemus montrouzieri</name>
    <dbReference type="NCBI Taxonomy" id="559131"/>
    <lineage>
        <taxon>Eukaryota</taxon>
        <taxon>Metazoa</taxon>
        <taxon>Ecdysozoa</taxon>
        <taxon>Arthropoda</taxon>
        <taxon>Hexapoda</taxon>
        <taxon>Insecta</taxon>
        <taxon>Pterygota</taxon>
        <taxon>Neoptera</taxon>
        <taxon>Endopterygota</taxon>
        <taxon>Coleoptera</taxon>
        <taxon>Polyphaga</taxon>
        <taxon>Cucujiformia</taxon>
        <taxon>Coccinelloidea</taxon>
        <taxon>Coccinellidae</taxon>
        <taxon>Scymninae</taxon>
        <taxon>Scymnini</taxon>
        <taxon>Cryptolaemus</taxon>
    </lineage>
</organism>
<dbReference type="Proteomes" id="UP001516400">
    <property type="component" value="Unassembled WGS sequence"/>
</dbReference>